<dbReference type="AlphaFoldDB" id="A0A2S7L1R6"/>
<evidence type="ECO:0000256" key="1">
    <source>
        <dbReference type="SAM" id="SignalP"/>
    </source>
</evidence>
<dbReference type="Proteomes" id="UP000239522">
    <property type="component" value="Unassembled WGS sequence"/>
</dbReference>
<dbReference type="EMBL" id="MQUA01000004">
    <property type="protein sequence ID" value="PQB08855.1"/>
    <property type="molecule type" value="Genomic_DNA"/>
</dbReference>
<evidence type="ECO:0000313" key="2">
    <source>
        <dbReference type="EMBL" id="PQB08855.1"/>
    </source>
</evidence>
<sequence>MKKLASILILVFAFTVTVQAQKKGKQNERGPKLTVEQNTSLAVKKMTLGLDLSEKQQSQIKPLINSQAAARKVAMESRKENRATNKKPSADEIYAMRSAQLDNQIAFKNKLRNILNKEQFEKFEQMKNNRKEKGRK</sequence>
<dbReference type="OrthoDB" id="956918at2"/>
<protein>
    <recommendedName>
        <fullName evidence="4">DUF4890 domain-containing protein</fullName>
    </recommendedName>
</protein>
<proteinExistence type="predicted"/>
<dbReference type="Gene3D" id="1.20.120.1490">
    <property type="match status" value="1"/>
</dbReference>
<gene>
    <name evidence="2" type="ORF">BST83_00335</name>
</gene>
<reference evidence="2 3" key="1">
    <citation type="submission" date="2016-11" db="EMBL/GenBank/DDBJ databases">
        <title>Trade-off between light-utilization and light-protection in marine flavobacteria.</title>
        <authorList>
            <person name="Kumagai Y."/>
        </authorList>
    </citation>
    <scope>NUCLEOTIDE SEQUENCE [LARGE SCALE GENOMIC DNA]</scope>
    <source>
        <strain evidence="2 3">ATCC 700397</strain>
    </source>
</reference>
<keyword evidence="1" id="KW-0732">Signal</keyword>
<name>A0A2S7L1R6_9FLAO</name>
<keyword evidence="3" id="KW-1185">Reference proteome</keyword>
<comment type="caution">
    <text evidence="2">The sequence shown here is derived from an EMBL/GenBank/DDBJ whole genome shotgun (WGS) entry which is preliminary data.</text>
</comment>
<accession>A0A2S7L1R6</accession>
<feature type="signal peptide" evidence="1">
    <location>
        <begin position="1"/>
        <end position="20"/>
    </location>
</feature>
<organism evidence="2 3">
    <name type="scientific">Polaribacter filamentus</name>
    <dbReference type="NCBI Taxonomy" id="53483"/>
    <lineage>
        <taxon>Bacteria</taxon>
        <taxon>Pseudomonadati</taxon>
        <taxon>Bacteroidota</taxon>
        <taxon>Flavobacteriia</taxon>
        <taxon>Flavobacteriales</taxon>
        <taxon>Flavobacteriaceae</taxon>
    </lineage>
</organism>
<feature type="chain" id="PRO_5015617163" description="DUF4890 domain-containing protein" evidence="1">
    <location>
        <begin position="21"/>
        <end position="136"/>
    </location>
</feature>
<evidence type="ECO:0008006" key="4">
    <source>
        <dbReference type="Google" id="ProtNLM"/>
    </source>
</evidence>
<evidence type="ECO:0000313" key="3">
    <source>
        <dbReference type="Proteomes" id="UP000239522"/>
    </source>
</evidence>
<dbReference type="RefSeq" id="WP_104808079.1">
    <property type="nucleotide sequence ID" value="NZ_MQUA01000004.1"/>
</dbReference>